<dbReference type="PANTHER" id="PTHR11963">
    <property type="entry name" value="LEUCINE AMINOPEPTIDASE-RELATED"/>
    <property type="match status" value="1"/>
</dbReference>
<dbReference type="InterPro" id="IPR011356">
    <property type="entry name" value="Leucine_aapep/pepB"/>
</dbReference>
<dbReference type="Pfam" id="PF00883">
    <property type="entry name" value="Peptidase_M17"/>
    <property type="match status" value="1"/>
</dbReference>
<dbReference type="Gene3D" id="3.40.630.10">
    <property type="entry name" value="Zn peptidases"/>
    <property type="match status" value="1"/>
</dbReference>
<evidence type="ECO:0000313" key="6">
    <source>
        <dbReference type="EMBL" id="CAG8599214.1"/>
    </source>
</evidence>
<dbReference type="GO" id="GO:0005737">
    <property type="term" value="C:cytoplasm"/>
    <property type="evidence" value="ECO:0007669"/>
    <property type="project" value="InterPro"/>
</dbReference>
<evidence type="ECO:0000259" key="5">
    <source>
        <dbReference type="PROSITE" id="PS00631"/>
    </source>
</evidence>
<organism evidence="6 7">
    <name type="scientific">Ambispora gerdemannii</name>
    <dbReference type="NCBI Taxonomy" id="144530"/>
    <lineage>
        <taxon>Eukaryota</taxon>
        <taxon>Fungi</taxon>
        <taxon>Fungi incertae sedis</taxon>
        <taxon>Mucoromycota</taxon>
        <taxon>Glomeromycotina</taxon>
        <taxon>Glomeromycetes</taxon>
        <taxon>Archaeosporales</taxon>
        <taxon>Ambisporaceae</taxon>
        <taxon>Ambispora</taxon>
    </lineage>
</organism>
<protein>
    <submittedName>
        <fullName evidence="6">11916_t:CDS:1</fullName>
    </submittedName>
</protein>
<keyword evidence="2" id="KW-0031">Aminopeptidase</keyword>
<comment type="similarity">
    <text evidence="1">Belongs to the peptidase M17 family.</text>
</comment>
<dbReference type="Proteomes" id="UP000789831">
    <property type="component" value="Unassembled WGS sequence"/>
</dbReference>
<name>A0A9N9CD25_9GLOM</name>
<reference evidence="6" key="1">
    <citation type="submission" date="2021-06" db="EMBL/GenBank/DDBJ databases">
        <authorList>
            <person name="Kallberg Y."/>
            <person name="Tangrot J."/>
            <person name="Rosling A."/>
        </authorList>
    </citation>
    <scope>NUCLEOTIDE SEQUENCE</scope>
    <source>
        <strain evidence="6">MT106</strain>
    </source>
</reference>
<accession>A0A9N9CD25</accession>
<dbReference type="AlphaFoldDB" id="A0A9N9CD25"/>
<evidence type="ECO:0000313" key="7">
    <source>
        <dbReference type="Proteomes" id="UP000789831"/>
    </source>
</evidence>
<dbReference type="SUPFAM" id="SSF53187">
    <property type="entry name" value="Zn-dependent exopeptidases"/>
    <property type="match status" value="1"/>
</dbReference>
<gene>
    <name evidence="6" type="ORF">AGERDE_LOCUS9014</name>
</gene>
<feature type="domain" description="Cytosol aminopeptidase" evidence="5">
    <location>
        <begin position="362"/>
        <end position="369"/>
    </location>
</feature>
<evidence type="ECO:0000256" key="4">
    <source>
        <dbReference type="ARBA" id="ARBA00022801"/>
    </source>
</evidence>
<comment type="caution">
    <text evidence="6">The sequence shown here is derived from an EMBL/GenBank/DDBJ whole genome shotgun (WGS) entry which is preliminary data.</text>
</comment>
<dbReference type="GO" id="GO:0070006">
    <property type="term" value="F:metalloaminopeptidase activity"/>
    <property type="evidence" value="ECO:0007669"/>
    <property type="project" value="InterPro"/>
</dbReference>
<keyword evidence="4" id="KW-0378">Hydrolase</keyword>
<dbReference type="PANTHER" id="PTHR11963:SF48">
    <property type="entry name" value="DIPEPTIDASE B, ISOFORM A"/>
    <property type="match status" value="1"/>
</dbReference>
<proteinExistence type="inferred from homology"/>
<dbReference type="PRINTS" id="PR00481">
    <property type="entry name" value="LAMNOPPTDASE"/>
</dbReference>
<evidence type="ECO:0000256" key="3">
    <source>
        <dbReference type="ARBA" id="ARBA00022670"/>
    </source>
</evidence>
<evidence type="ECO:0000256" key="2">
    <source>
        <dbReference type="ARBA" id="ARBA00022438"/>
    </source>
</evidence>
<dbReference type="GO" id="GO:0030145">
    <property type="term" value="F:manganese ion binding"/>
    <property type="evidence" value="ECO:0007669"/>
    <property type="project" value="InterPro"/>
</dbReference>
<sequence length="537" mass="58725">MLSFAKIPKINSELAVETTNVQSSKYDGLVLIYSNFESLKPSNLSAPFAETIKSYASIDDKFGQEVALIADSTAVGGRLVLTPTGSLYDDVDDVRRFADAAQKATVRAIEAGIRKPLYYFADKPNSEDYVNFVQVSLLGILDAAFEQITFREHRPKTWSKIDEIGIVLEGLVEPENISKILEQVEAIEAGKRIAKDLGSPDPERMTPSNFTNYIREVFETSENIELTVIEDIVTIEEEYPLLHAVTRASLAVKRHHPRIVKIEYKSPDQSQVKENLFFVGKGVTYDTGGADIKAGGRMRGMSRDKCGAATVAGFLKTVSKLQPVHVNVTAALALVRNSVGSGSYVSDEVIYSRARVRVLVNNTDAEGRMIMTDLLSEFKDLALKNTAIPSRLFTVATLTGHACLSHGYYGAVIDNGPARKAGISQRIIQAGHIWGDPFELSMLRREDYELITPSSNREDVIQSSLKPSIKTFRGHQYPAAFMIVASGLKDHGLKALKEKQISYSHLDIAGNAEAPAKGLSLPEVTGNPVAALAGAFL</sequence>
<keyword evidence="3" id="KW-0645">Protease</keyword>
<dbReference type="PROSITE" id="PS00631">
    <property type="entry name" value="CYTOSOL_AP"/>
    <property type="match status" value="1"/>
</dbReference>
<dbReference type="EMBL" id="CAJVPL010002097">
    <property type="protein sequence ID" value="CAG8599214.1"/>
    <property type="molecule type" value="Genomic_DNA"/>
</dbReference>
<dbReference type="OrthoDB" id="412814at2759"/>
<evidence type="ECO:0000256" key="1">
    <source>
        <dbReference type="ARBA" id="ARBA00009528"/>
    </source>
</evidence>
<dbReference type="InterPro" id="IPR000819">
    <property type="entry name" value="Peptidase_M17_C"/>
</dbReference>
<dbReference type="GO" id="GO:0006508">
    <property type="term" value="P:proteolysis"/>
    <property type="evidence" value="ECO:0007669"/>
    <property type="project" value="UniProtKB-KW"/>
</dbReference>
<keyword evidence="7" id="KW-1185">Reference proteome</keyword>